<feature type="binding site" evidence="9">
    <location>
        <position position="24"/>
    </location>
    <ligand>
        <name>Zn(2+)</name>
        <dbReference type="ChEBI" id="CHEBI:29105"/>
    </ligand>
</feature>
<evidence type="ECO:0000313" key="10">
    <source>
        <dbReference type="EMBL" id="KEJ93109.1"/>
    </source>
</evidence>
<comment type="cofactor">
    <cofactor evidence="9">
        <name>Zn(2+)</name>
        <dbReference type="ChEBI" id="CHEBI:29105"/>
    </cofactor>
    <text evidence="9">Binds 1 zinc ion per subunit.</text>
</comment>
<name>A0A073ITM4_9BACT</name>
<keyword evidence="3 9" id="KW-0862">Zinc</keyword>
<keyword evidence="2 9" id="KW-0699">rRNA-binding</keyword>
<dbReference type="GO" id="GO:0003735">
    <property type="term" value="F:structural constituent of ribosome"/>
    <property type="evidence" value="ECO:0007669"/>
    <property type="project" value="InterPro"/>
</dbReference>
<accession>A0A073ITM4</accession>
<feature type="binding site" evidence="9">
    <location>
        <position position="40"/>
    </location>
    <ligand>
        <name>Zn(2+)</name>
        <dbReference type="ChEBI" id="CHEBI:29105"/>
    </ligand>
</feature>
<comment type="similarity">
    <text evidence="8 9">Belongs to the universal ribosomal protein uS14 family. Zinc-binding uS14 subfamily.</text>
</comment>
<dbReference type="Gene3D" id="4.10.830.10">
    <property type="entry name" value="30s Ribosomal Protein S14, Chain N"/>
    <property type="match status" value="1"/>
</dbReference>
<dbReference type="AlphaFoldDB" id="A0A073ITM4"/>
<evidence type="ECO:0000313" key="11">
    <source>
        <dbReference type="Proteomes" id="UP000027665"/>
    </source>
</evidence>
<dbReference type="InterPro" id="IPR023053">
    <property type="entry name" value="Ribosomal_uS14_bact"/>
</dbReference>
<dbReference type="RefSeq" id="WP_037974456.1">
    <property type="nucleotide sequence ID" value="NZ_CALIAO010000046.1"/>
</dbReference>
<proteinExistence type="inferred from homology"/>
<dbReference type="STRING" id="2754.EH55_12440"/>
<evidence type="ECO:0000256" key="2">
    <source>
        <dbReference type="ARBA" id="ARBA00022730"/>
    </source>
</evidence>
<organism evidence="10 11">
    <name type="scientific">Synergistes jonesii</name>
    <dbReference type="NCBI Taxonomy" id="2754"/>
    <lineage>
        <taxon>Bacteria</taxon>
        <taxon>Thermotogati</taxon>
        <taxon>Synergistota</taxon>
        <taxon>Synergistia</taxon>
        <taxon>Synergistales</taxon>
        <taxon>Synergistaceae</taxon>
        <taxon>Synergistes</taxon>
    </lineage>
</organism>
<keyword evidence="4 9" id="KW-0694">RNA-binding</keyword>
<feature type="binding site" evidence="9">
    <location>
        <position position="27"/>
    </location>
    <ligand>
        <name>Zn(2+)</name>
        <dbReference type="ChEBI" id="CHEBI:29105"/>
    </ligand>
</feature>
<sequence length="61" mass="7239">MARKCMVNKAKEEPKFKVRKYNRCPICGRPHGYMRKFDMCRCCFRKLAREGKIPGVVKASW</sequence>
<comment type="function">
    <text evidence="9">Binds 16S rRNA, required for the assembly of 30S particles and may also be responsible for determining the conformation of the 16S rRNA at the A site.</text>
</comment>
<dbReference type="InterPro" id="IPR043140">
    <property type="entry name" value="Ribosomal_uS14_sf"/>
</dbReference>
<dbReference type="PANTHER" id="PTHR19836:SF19">
    <property type="entry name" value="SMALL RIBOSOMAL SUBUNIT PROTEIN US14M"/>
    <property type="match status" value="1"/>
</dbReference>
<dbReference type="InterPro" id="IPR001209">
    <property type="entry name" value="Ribosomal_uS14"/>
</dbReference>
<evidence type="ECO:0000256" key="4">
    <source>
        <dbReference type="ARBA" id="ARBA00022884"/>
    </source>
</evidence>
<dbReference type="GO" id="GO:0008270">
    <property type="term" value="F:zinc ion binding"/>
    <property type="evidence" value="ECO:0007669"/>
    <property type="project" value="UniProtKB-UniRule"/>
</dbReference>
<dbReference type="InterPro" id="IPR018271">
    <property type="entry name" value="Ribosomal_uS14_CS"/>
</dbReference>
<dbReference type="PANTHER" id="PTHR19836">
    <property type="entry name" value="30S RIBOSOMAL PROTEIN S14"/>
    <property type="match status" value="1"/>
</dbReference>
<dbReference type="GO" id="GO:0006412">
    <property type="term" value="P:translation"/>
    <property type="evidence" value="ECO:0007669"/>
    <property type="project" value="UniProtKB-UniRule"/>
</dbReference>
<comment type="caution">
    <text evidence="10">The sequence shown here is derived from an EMBL/GenBank/DDBJ whole genome shotgun (WGS) entry which is preliminary data.</text>
</comment>
<keyword evidence="6 9" id="KW-0687">Ribonucleoprotein</keyword>
<dbReference type="Proteomes" id="UP000027665">
    <property type="component" value="Unassembled WGS sequence"/>
</dbReference>
<evidence type="ECO:0000256" key="3">
    <source>
        <dbReference type="ARBA" id="ARBA00022833"/>
    </source>
</evidence>
<comment type="subunit">
    <text evidence="9">Part of the 30S ribosomal subunit. Contacts proteins S3 and S10.</text>
</comment>
<keyword evidence="5 9" id="KW-0689">Ribosomal protein</keyword>
<evidence type="ECO:0000256" key="8">
    <source>
        <dbReference type="ARBA" id="ARBA00060857"/>
    </source>
</evidence>
<dbReference type="HAMAP" id="MF_01364_B">
    <property type="entry name" value="Ribosomal_uS14_2_B"/>
    <property type="match status" value="1"/>
</dbReference>
<dbReference type="eggNOG" id="COG0199">
    <property type="taxonomic scope" value="Bacteria"/>
</dbReference>
<protein>
    <recommendedName>
        <fullName evidence="7 9">Small ribosomal subunit protein uS14</fullName>
    </recommendedName>
</protein>
<dbReference type="GO" id="GO:0005737">
    <property type="term" value="C:cytoplasm"/>
    <property type="evidence" value="ECO:0007669"/>
    <property type="project" value="UniProtKB-ARBA"/>
</dbReference>
<reference evidence="10 11" key="1">
    <citation type="submission" date="2014-04" db="EMBL/GenBank/DDBJ databases">
        <title>Draft Genome Sequence of Synergistes jonesii.</title>
        <authorList>
            <person name="Coil D.A."/>
            <person name="Eisen J.A."/>
            <person name="Holland-Moritz H.E."/>
        </authorList>
    </citation>
    <scope>NUCLEOTIDE SEQUENCE [LARGE SCALE GENOMIC DNA]</scope>
    <source>
        <strain evidence="10 11">78-1</strain>
    </source>
</reference>
<evidence type="ECO:0000256" key="7">
    <source>
        <dbReference type="ARBA" id="ARBA00035167"/>
    </source>
</evidence>
<evidence type="ECO:0000256" key="6">
    <source>
        <dbReference type="ARBA" id="ARBA00023274"/>
    </source>
</evidence>
<dbReference type="EMBL" id="JMKI01000006">
    <property type="protein sequence ID" value="KEJ93109.1"/>
    <property type="molecule type" value="Genomic_DNA"/>
</dbReference>
<keyword evidence="1 9" id="KW-0479">Metal-binding</keyword>
<dbReference type="SUPFAM" id="SSF57716">
    <property type="entry name" value="Glucocorticoid receptor-like (DNA-binding domain)"/>
    <property type="match status" value="1"/>
</dbReference>
<dbReference type="Pfam" id="PF00253">
    <property type="entry name" value="Ribosomal_S14"/>
    <property type="match status" value="1"/>
</dbReference>
<dbReference type="OrthoDB" id="9810484at2"/>
<dbReference type="PATRIC" id="fig|2754.20.peg.478"/>
<evidence type="ECO:0000256" key="1">
    <source>
        <dbReference type="ARBA" id="ARBA00022723"/>
    </source>
</evidence>
<dbReference type="PROSITE" id="PS00527">
    <property type="entry name" value="RIBOSOMAL_S14"/>
    <property type="match status" value="1"/>
</dbReference>
<dbReference type="FunFam" id="4.10.830.10:FF:000001">
    <property type="entry name" value="30S ribosomal protein S14 type Z"/>
    <property type="match status" value="1"/>
</dbReference>
<dbReference type="GeneID" id="90982773"/>
<keyword evidence="11" id="KW-1185">Reference proteome</keyword>
<evidence type="ECO:0000256" key="5">
    <source>
        <dbReference type="ARBA" id="ARBA00022980"/>
    </source>
</evidence>
<feature type="binding site" evidence="9">
    <location>
        <position position="43"/>
    </location>
    <ligand>
        <name>Zn(2+)</name>
        <dbReference type="ChEBI" id="CHEBI:29105"/>
    </ligand>
</feature>
<evidence type="ECO:0000256" key="9">
    <source>
        <dbReference type="HAMAP-Rule" id="MF_01364"/>
    </source>
</evidence>
<dbReference type="GO" id="GO:0015935">
    <property type="term" value="C:small ribosomal subunit"/>
    <property type="evidence" value="ECO:0007669"/>
    <property type="project" value="TreeGrafter"/>
</dbReference>
<dbReference type="GO" id="GO:0019843">
    <property type="term" value="F:rRNA binding"/>
    <property type="evidence" value="ECO:0007669"/>
    <property type="project" value="UniProtKB-UniRule"/>
</dbReference>
<dbReference type="NCBIfam" id="NF005974">
    <property type="entry name" value="PRK08061.1"/>
    <property type="match status" value="1"/>
</dbReference>
<gene>
    <name evidence="9" type="primary">rpsZ</name>
    <name evidence="9" type="synonym">rpsN</name>
    <name evidence="10" type="ORF">EH55_12440</name>
</gene>